<accession>A0A2M8Q7Z4</accession>
<organism evidence="3 4">
    <name type="scientific">Candidatus Thermofonsia Clade 3 bacterium</name>
    <dbReference type="NCBI Taxonomy" id="2364212"/>
    <lineage>
        <taxon>Bacteria</taxon>
        <taxon>Bacillati</taxon>
        <taxon>Chloroflexota</taxon>
        <taxon>Candidatus Thermofontia</taxon>
        <taxon>Candidatus Thermofonsia Clade 3</taxon>
    </lineage>
</organism>
<evidence type="ECO:0000256" key="1">
    <source>
        <dbReference type="ARBA" id="ARBA00005228"/>
    </source>
</evidence>
<proteinExistence type="inferred from homology"/>
<feature type="non-terminal residue" evidence="3">
    <location>
        <position position="174"/>
    </location>
</feature>
<reference evidence="3 4" key="1">
    <citation type="submission" date="2017-11" db="EMBL/GenBank/DDBJ databases">
        <title>Evolution of Phototrophy in the Chloroflexi Phylum Driven by Horizontal Gene Transfer.</title>
        <authorList>
            <person name="Ward L.M."/>
            <person name="Hemp J."/>
            <person name="Shih P.M."/>
            <person name="Mcglynn S.E."/>
            <person name="Fischer W."/>
        </authorList>
    </citation>
    <scope>NUCLEOTIDE SEQUENCE [LARGE SCALE GENOMIC DNA]</scope>
    <source>
        <strain evidence="3">JP3_7</strain>
    </source>
</reference>
<dbReference type="Pfam" id="PF02897">
    <property type="entry name" value="Peptidase_S9_N"/>
    <property type="match status" value="1"/>
</dbReference>
<feature type="non-terminal residue" evidence="3">
    <location>
        <position position="1"/>
    </location>
</feature>
<feature type="domain" description="Peptidase S9A N-terminal" evidence="2">
    <location>
        <begin position="1"/>
        <end position="170"/>
    </location>
</feature>
<dbReference type="Gene3D" id="2.130.10.120">
    <property type="entry name" value="Prolyl oligopeptidase, N-terminal domain"/>
    <property type="match status" value="1"/>
</dbReference>
<sequence length="174" mass="19960">YRRTVAGLDYPIYCRRAHSLEGEEEILLDVNELAAGHAFCEVGEFAVSPDHSLLAYALDRKGDEAFTIFVKDLRTGELLPDRIEGAYYGLEWGNDNATIFYTTLDHAHRPDALWRHRLGSAQANDVLLWREPDERFFVNLYKTRSRRFIVLHLHSNMTSEARVLDADAPDAPLR</sequence>
<name>A0A2M8Q7Z4_9CHLR</name>
<dbReference type="EMBL" id="PGTN01000659">
    <property type="protein sequence ID" value="PJF45894.1"/>
    <property type="molecule type" value="Genomic_DNA"/>
</dbReference>
<dbReference type="GO" id="GO:0004252">
    <property type="term" value="F:serine-type endopeptidase activity"/>
    <property type="evidence" value="ECO:0007669"/>
    <property type="project" value="UniProtKB-EC"/>
</dbReference>
<dbReference type="EC" id="3.4.21.83" evidence="3"/>
<dbReference type="InterPro" id="IPR051543">
    <property type="entry name" value="Serine_Peptidase_S9A"/>
</dbReference>
<comment type="caution">
    <text evidence="3">The sequence shown here is derived from an EMBL/GenBank/DDBJ whole genome shotgun (WGS) entry which is preliminary data.</text>
</comment>
<dbReference type="AlphaFoldDB" id="A0A2M8Q7Z4"/>
<keyword evidence="3" id="KW-0378">Hydrolase</keyword>
<evidence type="ECO:0000313" key="4">
    <source>
        <dbReference type="Proteomes" id="UP000230790"/>
    </source>
</evidence>
<evidence type="ECO:0000259" key="2">
    <source>
        <dbReference type="Pfam" id="PF02897"/>
    </source>
</evidence>
<dbReference type="Proteomes" id="UP000230790">
    <property type="component" value="Unassembled WGS sequence"/>
</dbReference>
<dbReference type="InterPro" id="IPR023302">
    <property type="entry name" value="Pept_S9A_N"/>
</dbReference>
<gene>
    <name evidence="3" type="ORF">CUN48_16565</name>
</gene>
<protein>
    <submittedName>
        <fullName evidence="3">Oligopeptidase B</fullName>
        <ecNumber evidence="3">3.4.21.83</ecNumber>
    </submittedName>
</protein>
<dbReference type="SUPFAM" id="SSF50993">
    <property type="entry name" value="Peptidase/esterase 'gauge' domain"/>
    <property type="match status" value="1"/>
</dbReference>
<dbReference type="PANTHER" id="PTHR11757">
    <property type="entry name" value="PROTEASE FAMILY S9A OLIGOPEPTIDASE"/>
    <property type="match status" value="1"/>
</dbReference>
<dbReference type="PANTHER" id="PTHR11757:SF19">
    <property type="entry name" value="PROLYL ENDOPEPTIDASE-LIKE"/>
    <property type="match status" value="1"/>
</dbReference>
<comment type="similarity">
    <text evidence="1">Belongs to the peptidase S9A family.</text>
</comment>
<evidence type="ECO:0000313" key="3">
    <source>
        <dbReference type="EMBL" id="PJF45894.1"/>
    </source>
</evidence>